<evidence type="ECO:0000313" key="10">
    <source>
        <dbReference type="Proteomes" id="UP000017119"/>
    </source>
</evidence>
<dbReference type="InterPro" id="IPR000905">
    <property type="entry name" value="Gcp-like_dom"/>
</dbReference>
<organism evidence="9 10">
    <name type="scientific">Mycoplasma parvum str. Indiana</name>
    <dbReference type="NCBI Taxonomy" id="1403316"/>
    <lineage>
        <taxon>Bacteria</taxon>
        <taxon>Bacillati</taxon>
        <taxon>Mycoplasmatota</taxon>
        <taxon>Mollicutes</taxon>
        <taxon>Mycoplasmataceae</taxon>
        <taxon>Mycoplasma</taxon>
    </lineage>
</organism>
<keyword evidence="4" id="KW-0479">Metal-binding</keyword>
<dbReference type="AlphaFoldDB" id="U5ND67"/>
<evidence type="ECO:0000256" key="2">
    <source>
        <dbReference type="ARBA" id="ARBA00022679"/>
    </source>
</evidence>
<dbReference type="GO" id="GO:0008033">
    <property type="term" value="P:tRNA processing"/>
    <property type="evidence" value="ECO:0007669"/>
    <property type="project" value="UniProtKB-KW"/>
</dbReference>
<dbReference type="PANTHER" id="PTHR11735">
    <property type="entry name" value="TRNA N6-ADENOSINE THREONYLCARBAMOYLTRANSFERASE"/>
    <property type="match status" value="1"/>
</dbReference>
<dbReference type="PANTHER" id="PTHR11735:SF6">
    <property type="entry name" value="TRNA N6-ADENOSINE THREONYLCARBAMOYLTRANSFERASE, MITOCHONDRIAL"/>
    <property type="match status" value="1"/>
</dbReference>
<dbReference type="KEGG" id="mpv:PRV_02795"/>
<keyword evidence="6" id="KW-0012">Acyltransferase</keyword>
<proteinExistence type="predicted"/>
<dbReference type="Gene3D" id="3.30.420.40">
    <property type="match status" value="2"/>
</dbReference>
<dbReference type="HOGENOM" id="CLU_023208_0_1_14"/>
<dbReference type="NCBIfam" id="TIGR00329">
    <property type="entry name" value="gcp_kae1"/>
    <property type="match status" value="1"/>
</dbReference>
<evidence type="ECO:0000256" key="1">
    <source>
        <dbReference type="ARBA" id="ARBA00012156"/>
    </source>
</evidence>
<sequence>MGIECTCDDSSVAIYSLEEKKIINQITYSSRDEYHQYGGIVPEIAARTHEKNLFRSLEETLNSCKLKMEDISYISYSAEPGLDSSILSGRMLATTLAVALDKVLLPINHLEAHVFSIGLQEKLIFPSLTLLITGKNTIVYQLIDNKRIIKLDECKDCALGEAYDKVARIMGLKYPGGPLLEKYYNKYKEFPPLTRRSKNITKLTLNFSGLITASDRYWKKLQENENLSLDKKREALSTAFQKEIIEILLIKLKHWAQKSSIKQLYIVGGVSKNVIIRENLLKFFLENNLNCSFISPDLAEDNGAMIAYRASLLI</sequence>
<dbReference type="STRING" id="1403316.PRV_02795"/>
<keyword evidence="5" id="KW-0408">Iron</keyword>
<dbReference type="InterPro" id="IPR017861">
    <property type="entry name" value="KAE1/TsaD"/>
</dbReference>
<protein>
    <recommendedName>
        <fullName evidence="1">N(6)-L-threonylcarbamoyladenine synthase</fullName>
        <ecNumber evidence="1">2.3.1.234</ecNumber>
    </recommendedName>
</protein>
<reference evidence="9 10" key="1">
    <citation type="journal article" date="2013" name="Genome Announc.">
        <title>Genome Sequence of Mycoplasma parvum (Formerly Eperythrozoon parvum), a Diminutive Hemoplasma of the Pig.</title>
        <authorList>
            <person name="do Nascimento N.C."/>
            <person name="Dos Santos A.P."/>
            <person name="Chu Y."/>
            <person name="Guimaraes A.M."/>
            <person name="Pagliaro A."/>
            <person name="Messick J.B."/>
        </authorList>
    </citation>
    <scope>NUCLEOTIDE SEQUENCE [LARGE SCALE GENOMIC DNA]</scope>
    <source>
        <strain evidence="9 10">Indiana</strain>
    </source>
</reference>
<dbReference type="PRINTS" id="PR00789">
    <property type="entry name" value="OSIALOPTASE"/>
</dbReference>
<keyword evidence="2" id="KW-0808">Transferase</keyword>
<dbReference type="RefSeq" id="WP_022770506.1">
    <property type="nucleotide sequence ID" value="NC_022575.1"/>
</dbReference>
<evidence type="ECO:0000259" key="8">
    <source>
        <dbReference type="Pfam" id="PF00814"/>
    </source>
</evidence>
<name>U5ND67_9MOLU</name>
<keyword evidence="3" id="KW-0819">tRNA processing</keyword>
<dbReference type="InterPro" id="IPR043129">
    <property type="entry name" value="ATPase_NBD"/>
</dbReference>
<dbReference type="GO" id="GO:0061711">
    <property type="term" value="F:tRNA N(6)-L-threonylcarbamoyladenine synthase activity"/>
    <property type="evidence" value="ECO:0007669"/>
    <property type="project" value="UniProtKB-EC"/>
</dbReference>
<evidence type="ECO:0000313" key="9">
    <source>
        <dbReference type="EMBL" id="AGX89285.1"/>
    </source>
</evidence>
<dbReference type="EMBL" id="CP006771">
    <property type="protein sequence ID" value="AGX89285.1"/>
    <property type="molecule type" value="Genomic_DNA"/>
</dbReference>
<evidence type="ECO:0000256" key="3">
    <source>
        <dbReference type="ARBA" id="ARBA00022694"/>
    </source>
</evidence>
<evidence type="ECO:0000256" key="4">
    <source>
        <dbReference type="ARBA" id="ARBA00022723"/>
    </source>
</evidence>
<dbReference type="Pfam" id="PF00814">
    <property type="entry name" value="TsaD"/>
    <property type="match status" value="1"/>
</dbReference>
<keyword evidence="10" id="KW-1185">Reference proteome</keyword>
<comment type="catalytic activity">
    <reaction evidence="7">
        <text>L-threonylcarbamoyladenylate + adenosine(37) in tRNA = N(6)-L-threonylcarbamoyladenosine(37) in tRNA + AMP + H(+)</text>
        <dbReference type="Rhea" id="RHEA:37059"/>
        <dbReference type="Rhea" id="RHEA-COMP:10162"/>
        <dbReference type="Rhea" id="RHEA-COMP:10163"/>
        <dbReference type="ChEBI" id="CHEBI:15378"/>
        <dbReference type="ChEBI" id="CHEBI:73682"/>
        <dbReference type="ChEBI" id="CHEBI:74411"/>
        <dbReference type="ChEBI" id="CHEBI:74418"/>
        <dbReference type="ChEBI" id="CHEBI:456215"/>
        <dbReference type="EC" id="2.3.1.234"/>
    </reaction>
</comment>
<dbReference type="GO" id="GO:0046872">
    <property type="term" value="F:metal ion binding"/>
    <property type="evidence" value="ECO:0007669"/>
    <property type="project" value="UniProtKB-KW"/>
</dbReference>
<gene>
    <name evidence="9" type="ORF">PRV_02795</name>
</gene>
<accession>U5ND67</accession>
<evidence type="ECO:0000256" key="7">
    <source>
        <dbReference type="ARBA" id="ARBA00048117"/>
    </source>
</evidence>
<dbReference type="SUPFAM" id="SSF53067">
    <property type="entry name" value="Actin-like ATPase domain"/>
    <property type="match status" value="1"/>
</dbReference>
<dbReference type="PATRIC" id="fig|1403316.3.peg.522"/>
<dbReference type="Proteomes" id="UP000017119">
    <property type="component" value="Chromosome"/>
</dbReference>
<dbReference type="EC" id="2.3.1.234" evidence="1"/>
<evidence type="ECO:0000256" key="6">
    <source>
        <dbReference type="ARBA" id="ARBA00023315"/>
    </source>
</evidence>
<evidence type="ECO:0000256" key="5">
    <source>
        <dbReference type="ARBA" id="ARBA00023004"/>
    </source>
</evidence>
<feature type="domain" description="Gcp-like" evidence="8">
    <location>
        <begin position="21"/>
        <end position="308"/>
    </location>
</feature>